<reference evidence="2 3" key="1">
    <citation type="journal article" date="2006" name="Science">
        <title>Genome of rice cluster I archaea -- the key methane producers in the rice rhizosphere.</title>
        <authorList>
            <person name="Erkel C."/>
            <person name="Kube M."/>
            <person name="Reinhardt R."/>
            <person name="Liesack W."/>
        </authorList>
    </citation>
    <scope>NUCLEOTIDE SEQUENCE [LARGE SCALE GENOMIC DNA]</scope>
    <source>
        <strain evidence="3">DSM 22066 / NBRC 105507 / MRE50</strain>
    </source>
</reference>
<dbReference type="EMBL" id="AM114193">
    <property type="protein sequence ID" value="CAJ35149.1"/>
    <property type="molecule type" value="Genomic_DNA"/>
</dbReference>
<evidence type="ECO:0000313" key="2">
    <source>
        <dbReference type="EMBL" id="CAJ35149.1"/>
    </source>
</evidence>
<dbReference type="GeneID" id="5142840"/>
<sequence length="384" mass="42847">MAAMERQADEEMLWLKRDKFPLWIYAGADGKLLNDLATRSSGPLYEPDGVNGWATICMRLGDRCRDQARSPAKSEGEKARLYNNAALYYGIARFPATETPLKQEAYSRQRSALSEGSHYFPFDFRREQIPYGDRDIAVNYYLPRPEKEIVRPEGVLLTGGADCTKEDLHYIAMQVVGAGMTCMTIDMPGTGENAWKLEPPGGNEVYSRAIKYLAGRGESDPSRVGMMGTGFGGYWTLVAASTSPEIKAAVNCGSPVHRAFSRDNVRKWPGYMKIPLARAMGIDLMEFNKALDALEEFPLFKREDLRRIACPLLSINGSDDPYVPIEDLFMIAEEGGVKQEEWVYREDGHCAPGQCGIWIPRSVAWLANKLGGPERIPRPDLATL</sequence>
<dbReference type="ESTHER" id="uncma-q0w8x7">
    <property type="family name" value="Duf_1100-R"/>
</dbReference>
<dbReference type="RefSeq" id="WP_012037338.1">
    <property type="nucleotide sequence ID" value="NC_009464.1"/>
</dbReference>
<dbReference type="STRING" id="351160.LRC134"/>
<dbReference type="Proteomes" id="UP000000663">
    <property type="component" value="Chromosome"/>
</dbReference>
<protein>
    <recommendedName>
        <fullName evidence="4">Alpha/beta hydrolase</fullName>
    </recommendedName>
</protein>
<dbReference type="GO" id="GO:0016787">
    <property type="term" value="F:hydrolase activity"/>
    <property type="evidence" value="ECO:0007669"/>
    <property type="project" value="UniProtKB-KW"/>
</dbReference>
<name>Q0W8X7_METAR</name>
<dbReference type="InterPro" id="IPR029058">
    <property type="entry name" value="AB_hydrolase_fold"/>
</dbReference>
<evidence type="ECO:0000313" key="3">
    <source>
        <dbReference type="Proteomes" id="UP000000663"/>
    </source>
</evidence>
<dbReference type="Gene3D" id="3.40.50.1820">
    <property type="entry name" value="alpha/beta hydrolase"/>
    <property type="match status" value="1"/>
</dbReference>
<evidence type="ECO:0000256" key="1">
    <source>
        <dbReference type="ARBA" id="ARBA00022801"/>
    </source>
</evidence>
<gene>
    <name evidence="2" type="ORF">LRC134</name>
</gene>
<dbReference type="PANTHER" id="PTHR22946:SF12">
    <property type="entry name" value="CONIDIAL PIGMENT BIOSYNTHESIS PROTEIN AYG1 (AFU_ORTHOLOGUE AFUA_2G17550)"/>
    <property type="match status" value="1"/>
</dbReference>
<organism evidence="2 3">
    <name type="scientific">Methanocella arvoryzae (strain DSM 22066 / NBRC 105507 / MRE50)</name>
    <dbReference type="NCBI Taxonomy" id="351160"/>
    <lineage>
        <taxon>Archaea</taxon>
        <taxon>Methanobacteriati</taxon>
        <taxon>Methanobacteriota</taxon>
        <taxon>Stenosarchaea group</taxon>
        <taxon>Methanomicrobia</taxon>
        <taxon>Methanocellales</taxon>
        <taxon>Methanocellaceae</taxon>
        <taxon>Methanocella</taxon>
    </lineage>
</organism>
<evidence type="ECO:0008006" key="4">
    <source>
        <dbReference type="Google" id="ProtNLM"/>
    </source>
</evidence>
<accession>Q0W8X7</accession>
<dbReference type="Pfam" id="PF06500">
    <property type="entry name" value="FrsA-like"/>
    <property type="match status" value="1"/>
</dbReference>
<keyword evidence="3" id="KW-1185">Reference proteome</keyword>
<keyword evidence="1" id="KW-0378">Hydrolase</keyword>
<dbReference type="AlphaFoldDB" id="Q0W8X7"/>
<dbReference type="OrthoDB" id="11256at2157"/>
<dbReference type="SUPFAM" id="SSF53474">
    <property type="entry name" value="alpha/beta-Hydrolases"/>
    <property type="match status" value="1"/>
</dbReference>
<dbReference type="PANTHER" id="PTHR22946">
    <property type="entry name" value="DIENELACTONE HYDROLASE DOMAIN-CONTAINING PROTEIN-RELATED"/>
    <property type="match status" value="1"/>
</dbReference>
<dbReference type="InterPro" id="IPR010520">
    <property type="entry name" value="FrsA-like"/>
</dbReference>
<dbReference type="InterPro" id="IPR050261">
    <property type="entry name" value="FrsA_esterase"/>
</dbReference>
<proteinExistence type="predicted"/>
<dbReference type="eggNOG" id="arCOG01657">
    <property type="taxonomic scope" value="Archaea"/>
</dbReference>
<dbReference type="KEGG" id="rci:LRC134"/>